<feature type="region of interest" description="Disordered" evidence="1">
    <location>
        <begin position="93"/>
        <end position="136"/>
    </location>
</feature>
<dbReference type="VEuPathDB" id="VectorBase:ASIC010121"/>
<feature type="region of interest" description="Disordered" evidence="1">
    <location>
        <begin position="1"/>
        <end position="32"/>
    </location>
</feature>
<reference evidence="2 4" key="1">
    <citation type="journal article" date="2014" name="BMC Genomics">
        <title>Genome sequence of Anopheles sinensis provides insight into genetics basis of mosquito competence for malaria parasites.</title>
        <authorList>
            <person name="Zhou D."/>
            <person name="Zhang D."/>
            <person name="Ding G."/>
            <person name="Shi L."/>
            <person name="Hou Q."/>
            <person name="Ye Y."/>
            <person name="Xu Y."/>
            <person name="Zhou H."/>
            <person name="Xiong C."/>
            <person name="Li S."/>
            <person name="Yu J."/>
            <person name="Hong S."/>
            <person name="Yu X."/>
            <person name="Zou P."/>
            <person name="Chen C."/>
            <person name="Chang X."/>
            <person name="Wang W."/>
            <person name="Lv Y."/>
            <person name="Sun Y."/>
            <person name="Ma L."/>
            <person name="Shen B."/>
            <person name="Zhu C."/>
        </authorList>
    </citation>
    <scope>NUCLEOTIDE SEQUENCE [LARGE SCALE GENOMIC DNA]</scope>
</reference>
<name>A0A084VWT0_ANOSI</name>
<evidence type="ECO:0000313" key="4">
    <source>
        <dbReference type="Proteomes" id="UP000030765"/>
    </source>
</evidence>
<proteinExistence type="predicted"/>
<keyword evidence="4" id="KW-1185">Reference proteome</keyword>
<reference evidence="3" key="2">
    <citation type="submission" date="2020-05" db="UniProtKB">
        <authorList>
            <consortium name="EnsemblMetazoa"/>
        </authorList>
    </citation>
    <scope>IDENTIFICATION</scope>
</reference>
<dbReference type="AlphaFoldDB" id="A0A084VWT0"/>
<dbReference type="EMBL" id="KE525185">
    <property type="protein sequence ID" value="KFB42424.1"/>
    <property type="molecule type" value="Genomic_DNA"/>
</dbReference>
<sequence length="136" mass="15002">MASNRSIADVTDARTNEPTLGPEPQHIHTHPQTRSQTRWCNLSRLRITISCLLPTLVCLYITGNGAIWSAASCMKDAPCWVNHSVPFARNIRKERPFSGRGEPAGGGARNGTGKTPTVDHRWTAGASKTHTRSEWR</sequence>
<evidence type="ECO:0000256" key="1">
    <source>
        <dbReference type="SAM" id="MobiDB-lite"/>
    </source>
</evidence>
<dbReference type="EMBL" id="ATLV01017751">
    <property type="status" value="NOT_ANNOTATED_CDS"/>
    <property type="molecule type" value="Genomic_DNA"/>
</dbReference>
<evidence type="ECO:0000313" key="2">
    <source>
        <dbReference type="EMBL" id="KFB42424.1"/>
    </source>
</evidence>
<gene>
    <name evidence="2" type="ORF">ZHAS_00010121</name>
</gene>
<dbReference type="Proteomes" id="UP000030765">
    <property type="component" value="Unassembled WGS sequence"/>
</dbReference>
<evidence type="ECO:0000313" key="3">
    <source>
        <dbReference type="EnsemblMetazoa" id="ASIC010121-PA"/>
    </source>
</evidence>
<organism evidence="2">
    <name type="scientific">Anopheles sinensis</name>
    <name type="common">Mosquito</name>
    <dbReference type="NCBI Taxonomy" id="74873"/>
    <lineage>
        <taxon>Eukaryota</taxon>
        <taxon>Metazoa</taxon>
        <taxon>Ecdysozoa</taxon>
        <taxon>Arthropoda</taxon>
        <taxon>Hexapoda</taxon>
        <taxon>Insecta</taxon>
        <taxon>Pterygota</taxon>
        <taxon>Neoptera</taxon>
        <taxon>Endopterygota</taxon>
        <taxon>Diptera</taxon>
        <taxon>Nematocera</taxon>
        <taxon>Culicoidea</taxon>
        <taxon>Culicidae</taxon>
        <taxon>Anophelinae</taxon>
        <taxon>Anopheles</taxon>
    </lineage>
</organism>
<accession>A0A084VWT0</accession>
<dbReference type="EnsemblMetazoa" id="ASIC010121-RA">
    <property type="protein sequence ID" value="ASIC010121-PA"/>
    <property type="gene ID" value="ASIC010121"/>
</dbReference>
<protein>
    <submittedName>
        <fullName evidence="2 3">ABC transporter substrate-binding protein</fullName>
    </submittedName>
</protein>